<dbReference type="SUPFAM" id="SSF47413">
    <property type="entry name" value="lambda repressor-like DNA-binding domains"/>
    <property type="match status" value="1"/>
</dbReference>
<feature type="domain" description="HTH cro/C1-type" evidence="2">
    <location>
        <begin position="29"/>
        <end position="75"/>
    </location>
</feature>
<dbReference type="Pfam" id="PF13560">
    <property type="entry name" value="HTH_31"/>
    <property type="match status" value="1"/>
</dbReference>
<feature type="region of interest" description="Disordered" evidence="1">
    <location>
        <begin position="120"/>
        <end position="171"/>
    </location>
</feature>
<reference evidence="3 4" key="1">
    <citation type="submission" date="2024-06" db="EMBL/GenBank/DDBJ databases">
        <title>The Natural Products Discovery Center: Release of the First 8490 Sequenced Strains for Exploring Actinobacteria Biosynthetic Diversity.</title>
        <authorList>
            <person name="Kalkreuter E."/>
            <person name="Kautsar S.A."/>
            <person name="Yang D."/>
            <person name="Bader C.D."/>
            <person name="Teijaro C.N."/>
            <person name="Fluegel L."/>
            <person name="Davis C.M."/>
            <person name="Simpson J.R."/>
            <person name="Lauterbach L."/>
            <person name="Steele A.D."/>
            <person name="Gui C."/>
            <person name="Meng S."/>
            <person name="Li G."/>
            <person name="Viehrig K."/>
            <person name="Ye F."/>
            <person name="Su P."/>
            <person name="Kiefer A.F."/>
            <person name="Nichols A."/>
            <person name="Cepeda A.J."/>
            <person name="Yan W."/>
            <person name="Fan B."/>
            <person name="Jiang Y."/>
            <person name="Adhikari A."/>
            <person name="Zheng C.-J."/>
            <person name="Schuster L."/>
            <person name="Cowan T.M."/>
            <person name="Smanski M.J."/>
            <person name="Chevrette M.G."/>
            <person name="De Carvalho L.P.S."/>
            <person name="Shen B."/>
        </authorList>
    </citation>
    <scope>NUCLEOTIDE SEQUENCE [LARGE SCALE GENOMIC DNA]</scope>
    <source>
        <strain evidence="3 4">NPDC049344</strain>
    </source>
</reference>
<gene>
    <name evidence="3" type="ORF">AB0K36_26880</name>
</gene>
<dbReference type="InterPro" id="IPR001387">
    <property type="entry name" value="Cro/C1-type_HTH"/>
</dbReference>
<evidence type="ECO:0000259" key="2">
    <source>
        <dbReference type="PROSITE" id="PS50943"/>
    </source>
</evidence>
<dbReference type="Gene3D" id="1.10.260.40">
    <property type="entry name" value="lambda repressor-like DNA-binding domains"/>
    <property type="match status" value="1"/>
</dbReference>
<keyword evidence="4" id="KW-1185">Reference proteome</keyword>
<comment type="caution">
    <text evidence="3">The sequence shown here is derived from an EMBL/GenBank/DDBJ whole genome shotgun (WGS) entry which is preliminary data.</text>
</comment>
<evidence type="ECO:0000313" key="4">
    <source>
        <dbReference type="Proteomes" id="UP001552521"/>
    </source>
</evidence>
<protein>
    <submittedName>
        <fullName evidence="3">Helix-turn-helix transcriptional regulator</fullName>
    </submittedName>
</protein>
<dbReference type="EMBL" id="JBFAQK010000051">
    <property type="protein sequence ID" value="MEV4684392.1"/>
    <property type="molecule type" value="Genomic_DNA"/>
</dbReference>
<proteinExistence type="predicted"/>
<dbReference type="RefSeq" id="WP_364599266.1">
    <property type="nucleotide sequence ID" value="NZ_JBFAQK010000051.1"/>
</dbReference>
<name>A0ABV3I0M2_9ACTN</name>
<sequence length="271" mass="29315">MATRTRRTQRWKELPAERPPAIRFFVSALREVKDSTSLSQGDIARLAGVSESTFSGYLNGKRVPEADKLEALYKVIQDDVRLNGDSIPHELSSLVALREYARAANGPHFASLSAAAHGEAGRSLPGAEPAASSVHPFHSDGQVAGIGVPVPLRRGDRRPSPSTTRSSTGLRGPDDHWLYAADIRHHYEAGRHWDALVLISHTATRLSSSAFPEVVIAWKQSGIEQAVESLLKSAAATRDNNAVLNIAAALHDHRQYEELGVILSAARSAEA</sequence>
<dbReference type="InterPro" id="IPR010982">
    <property type="entry name" value="Lambda_DNA-bd_dom_sf"/>
</dbReference>
<accession>A0ABV3I0M2</accession>
<evidence type="ECO:0000256" key="1">
    <source>
        <dbReference type="SAM" id="MobiDB-lite"/>
    </source>
</evidence>
<dbReference type="PROSITE" id="PS50943">
    <property type="entry name" value="HTH_CROC1"/>
    <property type="match status" value="1"/>
</dbReference>
<feature type="compositionally biased region" description="Low complexity" evidence="1">
    <location>
        <begin position="160"/>
        <end position="171"/>
    </location>
</feature>
<dbReference type="SMART" id="SM00530">
    <property type="entry name" value="HTH_XRE"/>
    <property type="match status" value="1"/>
</dbReference>
<organism evidence="3 4">
    <name type="scientific">Streptomyces kurssanovii</name>
    <dbReference type="NCBI Taxonomy" id="67312"/>
    <lineage>
        <taxon>Bacteria</taxon>
        <taxon>Bacillati</taxon>
        <taxon>Actinomycetota</taxon>
        <taxon>Actinomycetes</taxon>
        <taxon>Kitasatosporales</taxon>
        <taxon>Streptomycetaceae</taxon>
        <taxon>Streptomyces</taxon>
    </lineage>
</organism>
<dbReference type="CDD" id="cd00093">
    <property type="entry name" value="HTH_XRE"/>
    <property type="match status" value="1"/>
</dbReference>
<evidence type="ECO:0000313" key="3">
    <source>
        <dbReference type="EMBL" id="MEV4684392.1"/>
    </source>
</evidence>
<dbReference type="Proteomes" id="UP001552521">
    <property type="component" value="Unassembled WGS sequence"/>
</dbReference>